<feature type="chain" id="PRO_5046548290" evidence="1">
    <location>
        <begin position="27"/>
        <end position="142"/>
    </location>
</feature>
<sequence>MKRFVNIVGGLCIGAAAIAAAAPASAQSDEIIVRGHYGRDLQDAPSASMPVSYADLDLSSPVDQDRLTHRIRHAAHYLCDKLGESGSGDALAPSCEQAAVSDAMDRIWTVDRDRAPRDTAWVAPAPYPSAYSYPTDDSYDGY</sequence>
<evidence type="ECO:0000313" key="3">
    <source>
        <dbReference type="Proteomes" id="UP001160625"/>
    </source>
</evidence>
<gene>
    <name evidence="2" type="ORF">QGN17_00615</name>
</gene>
<comment type="caution">
    <text evidence="2">The sequence shown here is derived from an EMBL/GenBank/DDBJ whole genome shotgun (WGS) entry which is preliminary data.</text>
</comment>
<protein>
    <submittedName>
        <fullName evidence="2">UrcA family protein</fullName>
    </submittedName>
</protein>
<organism evidence="2 3">
    <name type="scientific">Sphingomonas oryzagri</name>
    <dbReference type="NCBI Taxonomy" id="3042314"/>
    <lineage>
        <taxon>Bacteria</taxon>
        <taxon>Pseudomonadati</taxon>
        <taxon>Pseudomonadota</taxon>
        <taxon>Alphaproteobacteria</taxon>
        <taxon>Sphingomonadales</taxon>
        <taxon>Sphingomonadaceae</taxon>
        <taxon>Sphingomonas</taxon>
    </lineage>
</organism>
<dbReference type="NCBIfam" id="TIGR04433">
    <property type="entry name" value="UrcA_uranyl"/>
    <property type="match status" value="1"/>
</dbReference>
<name>A0ABT6MXH5_9SPHN</name>
<evidence type="ECO:0000313" key="2">
    <source>
        <dbReference type="EMBL" id="MDH7637218.1"/>
    </source>
</evidence>
<feature type="signal peptide" evidence="1">
    <location>
        <begin position="1"/>
        <end position="26"/>
    </location>
</feature>
<accession>A0ABT6MXH5</accession>
<dbReference type="EMBL" id="JARYGZ010000001">
    <property type="protein sequence ID" value="MDH7637218.1"/>
    <property type="molecule type" value="Genomic_DNA"/>
</dbReference>
<reference evidence="2" key="1">
    <citation type="submission" date="2023-04" db="EMBL/GenBank/DDBJ databases">
        <title>Sphingomonas sp. MAHUQ-71 isolated from rice field.</title>
        <authorList>
            <person name="Huq M.A."/>
        </authorList>
    </citation>
    <scope>NUCLEOTIDE SEQUENCE</scope>
    <source>
        <strain evidence="2">MAHUQ-71</strain>
    </source>
</reference>
<keyword evidence="3" id="KW-1185">Reference proteome</keyword>
<dbReference type="Proteomes" id="UP001160625">
    <property type="component" value="Unassembled WGS sequence"/>
</dbReference>
<evidence type="ECO:0000256" key="1">
    <source>
        <dbReference type="SAM" id="SignalP"/>
    </source>
</evidence>
<proteinExistence type="predicted"/>
<keyword evidence="1" id="KW-0732">Signal</keyword>
<dbReference type="RefSeq" id="WP_281042581.1">
    <property type="nucleotide sequence ID" value="NZ_JARYGZ010000001.1"/>
</dbReference>
<dbReference type="InterPro" id="IPR030972">
    <property type="entry name" value="UrcA_uranyl"/>
</dbReference>